<evidence type="ECO:0000313" key="4">
    <source>
        <dbReference type="Proteomes" id="UP001501598"/>
    </source>
</evidence>
<proteinExistence type="predicted"/>
<feature type="domain" description="Sigma 54 modulation/S30EA ribosomal protein C-terminal" evidence="2">
    <location>
        <begin position="216"/>
        <end position="260"/>
    </location>
</feature>
<feature type="compositionally biased region" description="Basic and acidic residues" evidence="1">
    <location>
        <begin position="106"/>
        <end position="125"/>
    </location>
</feature>
<evidence type="ECO:0000259" key="2">
    <source>
        <dbReference type="Pfam" id="PF16321"/>
    </source>
</evidence>
<evidence type="ECO:0000313" key="3">
    <source>
        <dbReference type="EMBL" id="GAA4552727.1"/>
    </source>
</evidence>
<comment type="caution">
    <text evidence="3">The sequence shown here is derived from an EMBL/GenBank/DDBJ whole genome shotgun (WGS) entry which is preliminary data.</text>
</comment>
<organism evidence="3 4">
    <name type="scientific">Pseudonocardia xishanensis</name>
    <dbReference type="NCBI Taxonomy" id="630995"/>
    <lineage>
        <taxon>Bacteria</taxon>
        <taxon>Bacillati</taxon>
        <taxon>Actinomycetota</taxon>
        <taxon>Actinomycetes</taxon>
        <taxon>Pseudonocardiales</taxon>
        <taxon>Pseudonocardiaceae</taxon>
        <taxon>Pseudonocardia</taxon>
    </lineage>
</organism>
<protein>
    <submittedName>
        <fullName evidence="3">HPF/RaiA family ribosome-associated protein</fullName>
    </submittedName>
</protein>
<evidence type="ECO:0000256" key="1">
    <source>
        <dbReference type="SAM" id="MobiDB-lite"/>
    </source>
</evidence>
<reference evidence="4" key="1">
    <citation type="journal article" date="2019" name="Int. J. Syst. Evol. Microbiol.">
        <title>The Global Catalogue of Microorganisms (GCM) 10K type strain sequencing project: providing services to taxonomists for standard genome sequencing and annotation.</title>
        <authorList>
            <consortium name="The Broad Institute Genomics Platform"/>
            <consortium name="The Broad Institute Genome Sequencing Center for Infectious Disease"/>
            <person name="Wu L."/>
            <person name="Ma J."/>
        </authorList>
    </citation>
    <scope>NUCLEOTIDE SEQUENCE [LARGE SCALE GENOMIC DNA]</scope>
    <source>
        <strain evidence="4">JCM 17906</strain>
    </source>
</reference>
<dbReference type="EMBL" id="BAABGT010000075">
    <property type="protein sequence ID" value="GAA4552727.1"/>
    <property type="molecule type" value="Genomic_DNA"/>
</dbReference>
<feature type="region of interest" description="Disordered" evidence="1">
    <location>
        <begin position="106"/>
        <end position="137"/>
    </location>
</feature>
<sequence>MTTPDTDVVVQLVGDHPPGTHEKATETVRAALRHARGPVLHATVRIGRHPDPAARPPVLAEATVDVDGHPVRARAHAATEAEALDLLQYRLRVRLVRDRHHRAAHWEDRRGEQPSGETHEWRHGQDAGPRPPFFPRPPEERRIIRHKTFSVGPVDLDEAAFDLEVLDHDFHLFTEAGTGQEGVLYPSPEGLRLALVDPRPEDLAPHAVGVTVSPQPAPVLTTDEACERLGILGVPFLFHLDADRGRGALVYRRYDGHYGLITPAD</sequence>
<feature type="domain" description="Sigma 54 modulation/S30EA ribosomal protein C-terminal" evidence="2">
    <location>
        <begin position="139"/>
        <end position="186"/>
    </location>
</feature>
<dbReference type="InterPro" id="IPR038416">
    <property type="entry name" value="Ribosom_S30AE_C_sf"/>
</dbReference>
<name>A0ABP8RYG6_9PSEU</name>
<dbReference type="RefSeq" id="WP_345422512.1">
    <property type="nucleotide sequence ID" value="NZ_BAABGT010000075.1"/>
</dbReference>
<gene>
    <name evidence="3" type="ORF">GCM10023175_47010</name>
</gene>
<dbReference type="InterPro" id="IPR036567">
    <property type="entry name" value="RHF-like"/>
</dbReference>
<accession>A0ABP8RYG6</accession>
<dbReference type="InterPro" id="IPR032528">
    <property type="entry name" value="Ribosom_S30AE_C"/>
</dbReference>
<dbReference type="Proteomes" id="UP001501598">
    <property type="component" value="Unassembled WGS sequence"/>
</dbReference>
<dbReference type="PANTHER" id="PTHR33231:SF1">
    <property type="entry name" value="30S RIBOSOMAL PROTEIN"/>
    <property type="match status" value="1"/>
</dbReference>
<dbReference type="PANTHER" id="PTHR33231">
    <property type="entry name" value="30S RIBOSOMAL PROTEIN"/>
    <property type="match status" value="1"/>
</dbReference>
<dbReference type="Pfam" id="PF16321">
    <property type="entry name" value="Ribosom_S30AE_C"/>
    <property type="match status" value="2"/>
</dbReference>
<dbReference type="InterPro" id="IPR050574">
    <property type="entry name" value="HPF/YfiA_ribosome-assoc"/>
</dbReference>
<dbReference type="Gene3D" id="3.30.505.50">
    <property type="entry name" value="Sigma 54 modulation/S30EA ribosomal protein, C-terminal domain"/>
    <property type="match status" value="2"/>
</dbReference>
<dbReference type="SUPFAM" id="SSF69754">
    <property type="entry name" value="Ribosome binding protein Y (YfiA homologue)"/>
    <property type="match status" value="1"/>
</dbReference>
<keyword evidence="4" id="KW-1185">Reference proteome</keyword>